<dbReference type="Proteomes" id="UP000800036">
    <property type="component" value="Unassembled WGS sequence"/>
</dbReference>
<evidence type="ECO:0000313" key="2">
    <source>
        <dbReference type="Proteomes" id="UP000800036"/>
    </source>
</evidence>
<dbReference type="EMBL" id="ML976677">
    <property type="protein sequence ID" value="KAF1973986.1"/>
    <property type="molecule type" value="Genomic_DNA"/>
</dbReference>
<keyword evidence="2" id="KW-1185">Reference proteome</keyword>
<reference evidence="1" key="1">
    <citation type="journal article" date="2020" name="Stud. Mycol.">
        <title>101 Dothideomycetes genomes: a test case for predicting lifestyles and emergence of pathogens.</title>
        <authorList>
            <person name="Haridas S."/>
            <person name="Albert R."/>
            <person name="Binder M."/>
            <person name="Bloem J."/>
            <person name="Labutti K."/>
            <person name="Salamov A."/>
            <person name="Andreopoulos B."/>
            <person name="Baker S."/>
            <person name="Barry K."/>
            <person name="Bills G."/>
            <person name="Bluhm B."/>
            <person name="Cannon C."/>
            <person name="Castanera R."/>
            <person name="Culley D."/>
            <person name="Daum C."/>
            <person name="Ezra D."/>
            <person name="Gonzalez J."/>
            <person name="Henrissat B."/>
            <person name="Kuo A."/>
            <person name="Liang C."/>
            <person name="Lipzen A."/>
            <person name="Lutzoni F."/>
            <person name="Magnuson J."/>
            <person name="Mondo S."/>
            <person name="Nolan M."/>
            <person name="Ohm R."/>
            <person name="Pangilinan J."/>
            <person name="Park H.-J."/>
            <person name="Ramirez L."/>
            <person name="Alfaro M."/>
            <person name="Sun H."/>
            <person name="Tritt A."/>
            <person name="Yoshinaga Y."/>
            <person name="Zwiers L.-H."/>
            <person name="Turgeon B."/>
            <person name="Goodwin S."/>
            <person name="Spatafora J."/>
            <person name="Crous P."/>
            <person name="Grigoriev I."/>
        </authorList>
    </citation>
    <scope>NUCLEOTIDE SEQUENCE</scope>
    <source>
        <strain evidence="1">CBS 107.79</strain>
    </source>
</reference>
<dbReference type="AlphaFoldDB" id="A0A6A5VG08"/>
<organism evidence="1 2">
    <name type="scientific">Bimuria novae-zelandiae CBS 107.79</name>
    <dbReference type="NCBI Taxonomy" id="1447943"/>
    <lineage>
        <taxon>Eukaryota</taxon>
        <taxon>Fungi</taxon>
        <taxon>Dikarya</taxon>
        <taxon>Ascomycota</taxon>
        <taxon>Pezizomycotina</taxon>
        <taxon>Dothideomycetes</taxon>
        <taxon>Pleosporomycetidae</taxon>
        <taxon>Pleosporales</taxon>
        <taxon>Massarineae</taxon>
        <taxon>Didymosphaeriaceae</taxon>
        <taxon>Bimuria</taxon>
    </lineage>
</organism>
<accession>A0A6A5VG08</accession>
<proteinExistence type="predicted"/>
<dbReference type="PROSITE" id="PS51257">
    <property type="entry name" value="PROKAR_LIPOPROTEIN"/>
    <property type="match status" value="1"/>
</dbReference>
<name>A0A6A5VG08_9PLEO</name>
<protein>
    <submittedName>
        <fullName evidence="1">Uncharacterized protein</fullName>
    </submittedName>
</protein>
<gene>
    <name evidence="1" type="ORF">BU23DRAFT_121158</name>
</gene>
<sequence length="131" mass="14717">MEKLSRLLPLTSCASNSCVSCVSCACLCPTYQVARPLCLFEQSPQLARRAGHPPWKSLWFCSRCRQLQCQPTLSRLQTALNLSVGVLLLCMMSSLAPKCHSSQWRMADAFPTLWGSAYCAVCWHLYPSYHK</sequence>
<evidence type="ECO:0000313" key="1">
    <source>
        <dbReference type="EMBL" id="KAF1973986.1"/>
    </source>
</evidence>